<dbReference type="InterPro" id="IPR016181">
    <property type="entry name" value="Acyl_CoA_acyltransferase"/>
</dbReference>
<dbReference type="PROSITE" id="PS51186">
    <property type="entry name" value="GNAT"/>
    <property type="match status" value="1"/>
</dbReference>
<organism evidence="6 7">
    <name type="scientific">Ferroacidibacillus organovorans</name>
    <dbReference type="NCBI Taxonomy" id="1765683"/>
    <lineage>
        <taxon>Bacteria</taxon>
        <taxon>Bacillati</taxon>
        <taxon>Bacillota</taxon>
        <taxon>Bacilli</taxon>
        <taxon>Bacillales</taxon>
        <taxon>Alicyclobacillaceae</taxon>
        <taxon>Ferroacidibacillus</taxon>
    </lineage>
</organism>
<dbReference type="RefSeq" id="WP_067715365.1">
    <property type="nucleotide sequence ID" value="NZ_LPVJ01000030.1"/>
</dbReference>
<evidence type="ECO:0000256" key="3">
    <source>
        <dbReference type="ARBA" id="ARBA00022679"/>
    </source>
</evidence>
<dbReference type="InterPro" id="IPR006464">
    <property type="entry name" value="AcTrfase_RimI/Ard1"/>
</dbReference>
<dbReference type="GO" id="GO:0008080">
    <property type="term" value="F:N-acetyltransferase activity"/>
    <property type="evidence" value="ECO:0007669"/>
    <property type="project" value="InterPro"/>
</dbReference>
<dbReference type="PANTHER" id="PTHR43420:SF44">
    <property type="entry name" value="ACETYLTRANSFERASE YPEA"/>
    <property type="match status" value="1"/>
</dbReference>
<dbReference type="InterPro" id="IPR000182">
    <property type="entry name" value="GNAT_dom"/>
</dbReference>
<keyword evidence="2" id="KW-0963">Cytoplasm</keyword>
<evidence type="ECO:0000313" key="7">
    <source>
        <dbReference type="Proteomes" id="UP000053557"/>
    </source>
</evidence>
<dbReference type="NCBIfam" id="TIGR01575">
    <property type="entry name" value="rimI"/>
    <property type="match status" value="1"/>
</dbReference>
<dbReference type="CDD" id="cd04301">
    <property type="entry name" value="NAT_SF"/>
    <property type="match status" value="1"/>
</dbReference>
<keyword evidence="4" id="KW-0012">Acyltransferase</keyword>
<evidence type="ECO:0000256" key="4">
    <source>
        <dbReference type="ARBA" id="ARBA00023315"/>
    </source>
</evidence>
<keyword evidence="3 6" id="KW-0808">Transferase</keyword>
<reference evidence="6 7" key="1">
    <citation type="submission" date="2015-12" db="EMBL/GenBank/DDBJ databases">
        <title>Draft genome sequence of Acidibacillus ferrooxidans ITV001, isolated from a chalcopyrite acid mine drainage site in Brazil.</title>
        <authorList>
            <person name="Dall'Agnol H."/>
            <person name="Nancucheo I."/>
            <person name="Johnson B."/>
            <person name="Oliveira R."/>
            <person name="Leite L."/>
            <person name="Pylro V."/>
            <person name="Nunes G.L."/>
            <person name="Tzotzos G."/>
            <person name="Fernandes G.R."/>
            <person name="Dutra J."/>
            <person name="Orellana S.C."/>
            <person name="Oliveira G."/>
        </authorList>
    </citation>
    <scope>NUCLEOTIDE SEQUENCE [LARGE SCALE GENOMIC DNA]</scope>
    <source>
        <strain evidence="7">ITV01</strain>
    </source>
</reference>
<feature type="domain" description="N-acetyltransferase" evidence="5">
    <location>
        <begin position="14"/>
        <end position="159"/>
    </location>
</feature>
<dbReference type="SUPFAM" id="SSF55729">
    <property type="entry name" value="Acyl-CoA N-acyltransferases (Nat)"/>
    <property type="match status" value="1"/>
</dbReference>
<dbReference type="Gene3D" id="3.40.630.30">
    <property type="match status" value="1"/>
</dbReference>
<dbReference type="Pfam" id="PF00583">
    <property type="entry name" value="Acetyltransf_1"/>
    <property type="match status" value="1"/>
</dbReference>
<name>A0A101XR49_9BACL</name>
<dbReference type="EMBL" id="LPVJ01000030">
    <property type="protein sequence ID" value="KUO95995.1"/>
    <property type="molecule type" value="Genomic_DNA"/>
</dbReference>
<gene>
    <name evidence="6" type="ORF">ATW55_02650</name>
</gene>
<evidence type="ECO:0000313" key="6">
    <source>
        <dbReference type="EMBL" id="KUO95995.1"/>
    </source>
</evidence>
<dbReference type="AlphaFoldDB" id="A0A101XR49"/>
<keyword evidence="7" id="KW-1185">Reference proteome</keyword>
<comment type="similarity">
    <text evidence="1">Belongs to the acetyltransferase family. RimI subfamily.</text>
</comment>
<evidence type="ECO:0000256" key="2">
    <source>
        <dbReference type="ARBA" id="ARBA00022490"/>
    </source>
</evidence>
<dbReference type="PANTHER" id="PTHR43420">
    <property type="entry name" value="ACETYLTRANSFERASE"/>
    <property type="match status" value="1"/>
</dbReference>
<sequence>MGEWTKHSVDGKPLTFRRMNVRDIDSILVIEKASFSAPWSRNAFLGELTENHFARYTLMMLGEQIIGYAGMWVIIDEAHITNIAVAPPYRGKKLGETLLRYAMAEAVALGAIKMTLEVRVSNTPAKSLYEKLGFQPGGIRQGYYTDNHEDALVMWVDLPRVSVQEDSHAAE</sequence>
<protein>
    <submittedName>
        <fullName evidence="6">Ribosomal-protein-alanine acetyltransferase</fullName>
    </submittedName>
</protein>
<accession>A0A101XR49</accession>
<dbReference type="Proteomes" id="UP000053557">
    <property type="component" value="Unassembled WGS sequence"/>
</dbReference>
<comment type="caution">
    <text evidence="6">The sequence shown here is derived from an EMBL/GenBank/DDBJ whole genome shotgun (WGS) entry which is preliminary data.</text>
</comment>
<evidence type="ECO:0000256" key="1">
    <source>
        <dbReference type="ARBA" id="ARBA00005395"/>
    </source>
</evidence>
<dbReference type="InterPro" id="IPR050680">
    <property type="entry name" value="YpeA/RimI_acetyltransf"/>
</dbReference>
<proteinExistence type="inferred from homology"/>
<evidence type="ECO:0000259" key="5">
    <source>
        <dbReference type="PROSITE" id="PS51186"/>
    </source>
</evidence>